<keyword evidence="1 8" id="KW-0813">Transport</keyword>
<feature type="transmembrane region" description="Helical" evidence="8">
    <location>
        <begin position="121"/>
        <end position="139"/>
    </location>
</feature>
<dbReference type="Pfam" id="PF02659">
    <property type="entry name" value="Mntp"/>
    <property type="match status" value="1"/>
</dbReference>
<sequence>MLFCKLKYKKEQNIIMNSLDIWMLAVALAMDCFTVSIVSGVIVRRWLWAMILRMAFLFGLFQAVMPLIGWLTTNHFSEQLEAIDHWIAFGLLAFLGGKMIRESFSDEEEQLFNPKNLRTQLVLAVATSIDALAIGISFACTGYRAFAQIAYPLLIIGLVSFMFSFVGYRLGVRFGKSIARKLKPELLGGIILIVIGIKILITHLMA</sequence>
<comment type="function">
    <text evidence="8">Probably functions as a manganese efflux pump.</text>
</comment>
<dbReference type="PANTHER" id="PTHR35529">
    <property type="entry name" value="MANGANESE EFFLUX PUMP MNTP-RELATED"/>
    <property type="match status" value="1"/>
</dbReference>
<evidence type="ECO:0000256" key="5">
    <source>
        <dbReference type="ARBA" id="ARBA00023065"/>
    </source>
</evidence>
<dbReference type="HAMAP" id="MF_01521">
    <property type="entry name" value="MntP_pump"/>
    <property type="match status" value="1"/>
</dbReference>
<accession>A0A1H3YA37</accession>
<keyword evidence="5 8" id="KW-0406">Ion transport</keyword>
<dbReference type="GO" id="GO:0005886">
    <property type="term" value="C:plasma membrane"/>
    <property type="evidence" value="ECO:0007669"/>
    <property type="project" value="UniProtKB-SubCell"/>
</dbReference>
<evidence type="ECO:0000256" key="4">
    <source>
        <dbReference type="ARBA" id="ARBA00022989"/>
    </source>
</evidence>
<evidence type="ECO:0000256" key="1">
    <source>
        <dbReference type="ARBA" id="ARBA00022448"/>
    </source>
</evidence>
<keyword evidence="2 8" id="KW-1003">Cell membrane</keyword>
<reference evidence="9 10" key="1">
    <citation type="submission" date="2016-10" db="EMBL/GenBank/DDBJ databases">
        <authorList>
            <person name="de Groot N.N."/>
        </authorList>
    </citation>
    <scope>NUCLEOTIDE SEQUENCE [LARGE SCALE GENOMIC DNA]</scope>
    <source>
        <strain evidence="9 10">D31d</strain>
    </source>
</reference>
<dbReference type="AlphaFoldDB" id="A0A1H3YA37"/>
<dbReference type="InterPro" id="IPR022929">
    <property type="entry name" value="Put_MntP"/>
</dbReference>
<name>A0A1H3YA37_XYLRU</name>
<keyword evidence="4 8" id="KW-1133">Transmembrane helix</keyword>
<evidence type="ECO:0000313" key="10">
    <source>
        <dbReference type="Proteomes" id="UP000182257"/>
    </source>
</evidence>
<dbReference type="GO" id="GO:0005384">
    <property type="term" value="F:manganese ion transmembrane transporter activity"/>
    <property type="evidence" value="ECO:0007669"/>
    <property type="project" value="UniProtKB-UniRule"/>
</dbReference>
<evidence type="ECO:0000256" key="8">
    <source>
        <dbReference type="HAMAP-Rule" id="MF_01521"/>
    </source>
</evidence>
<evidence type="ECO:0000256" key="2">
    <source>
        <dbReference type="ARBA" id="ARBA00022475"/>
    </source>
</evidence>
<feature type="transmembrane region" description="Helical" evidence="8">
    <location>
        <begin position="186"/>
        <end position="205"/>
    </location>
</feature>
<organism evidence="9 10">
    <name type="scientific">Xylanibacter ruminicola</name>
    <name type="common">Prevotella ruminicola</name>
    <dbReference type="NCBI Taxonomy" id="839"/>
    <lineage>
        <taxon>Bacteria</taxon>
        <taxon>Pseudomonadati</taxon>
        <taxon>Bacteroidota</taxon>
        <taxon>Bacteroidia</taxon>
        <taxon>Bacteroidales</taxon>
        <taxon>Prevotellaceae</taxon>
        <taxon>Xylanibacter</taxon>
    </lineage>
</organism>
<feature type="transmembrane region" description="Helical" evidence="8">
    <location>
        <begin position="50"/>
        <end position="71"/>
    </location>
</feature>
<keyword evidence="3 8" id="KW-0812">Transmembrane</keyword>
<dbReference type="InterPro" id="IPR003810">
    <property type="entry name" value="Mntp/YtaF"/>
</dbReference>
<evidence type="ECO:0000256" key="7">
    <source>
        <dbReference type="ARBA" id="ARBA00023211"/>
    </source>
</evidence>
<comment type="subcellular location">
    <subcellularLocation>
        <location evidence="8">Cell membrane</location>
        <topology evidence="8">Multi-pass membrane protein</topology>
    </subcellularLocation>
</comment>
<comment type="similarity">
    <text evidence="8">Belongs to the MntP (TC 9.B.29) family.</text>
</comment>
<dbReference type="EMBL" id="FNRF01000001">
    <property type="protein sequence ID" value="SEA07782.1"/>
    <property type="molecule type" value="Genomic_DNA"/>
</dbReference>
<evidence type="ECO:0000313" key="9">
    <source>
        <dbReference type="EMBL" id="SEA07782.1"/>
    </source>
</evidence>
<keyword evidence="6 8" id="KW-0472">Membrane</keyword>
<feature type="transmembrane region" description="Helical" evidence="8">
    <location>
        <begin position="21"/>
        <end position="43"/>
    </location>
</feature>
<evidence type="ECO:0000256" key="6">
    <source>
        <dbReference type="ARBA" id="ARBA00023136"/>
    </source>
</evidence>
<gene>
    <name evidence="8" type="primary">mntP</name>
    <name evidence="9" type="ORF">SAMN05216462_0546</name>
</gene>
<dbReference type="PANTHER" id="PTHR35529:SF1">
    <property type="entry name" value="MANGANESE EFFLUX PUMP MNTP-RELATED"/>
    <property type="match status" value="1"/>
</dbReference>
<protein>
    <recommendedName>
        <fullName evidence="8">Putative manganese efflux pump MntP</fullName>
    </recommendedName>
</protein>
<feature type="transmembrane region" description="Helical" evidence="8">
    <location>
        <begin position="145"/>
        <end position="166"/>
    </location>
</feature>
<dbReference type="Proteomes" id="UP000182257">
    <property type="component" value="Unassembled WGS sequence"/>
</dbReference>
<keyword evidence="7 8" id="KW-0464">Manganese</keyword>
<proteinExistence type="inferred from homology"/>
<evidence type="ECO:0000256" key="3">
    <source>
        <dbReference type="ARBA" id="ARBA00022692"/>
    </source>
</evidence>